<protein>
    <recommendedName>
        <fullName evidence="3">Arginine/agmatine antiporter</fullName>
    </recommendedName>
</protein>
<comment type="caution">
    <text evidence="10">The sequence shown here is derived from an EMBL/GenBank/DDBJ whole genome shotgun (WGS) entry which is preliminary data.</text>
</comment>
<comment type="subcellular location">
    <subcellularLocation>
        <location evidence="1">Cell membrane</location>
        <topology evidence="1">Multi-pass membrane protein</topology>
    </subcellularLocation>
</comment>
<feature type="transmembrane region" description="Helical" evidence="9">
    <location>
        <begin position="12"/>
        <end position="38"/>
    </location>
</feature>
<dbReference type="PIRSF" id="PIRSF006060">
    <property type="entry name" value="AA_transporter"/>
    <property type="match status" value="1"/>
</dbReference>
<evidence type="ECO:0000256" key="7">
    <source>
        <dbReference type="ARBA" id="ARBA00023136"/>
    </source>
</evidence>
<evidence type="ECO:0000256" key="4">
    <source>
        <dbReference type="ARBA" id="ARBA00022475"/>
    </source>
</evidence>
<feature type="transmembrane region" description="Helical" evidence="9">
    <location>
        <begin position="323"/>
        <end position="341"/>
    </location>
</feature>
<comment type="similarity">
    <text evidence="2">Belongs to the amino acid-polyamine-organocation (APC) superfamily. Basic amino acid/polyamine antiporter (APA) (TC 2.A.3.2) family.</text>
</comment>
<evidence type="ECO:0000256" key="1">
    <source>
        <dbReference type="ARBA" id="ARBA00004651"/>
    </source>
</evidence>
<evidence type="ECO:0000256" key="6">
    <source>
        <dbReference type="ARBA" id="ARBA00022989"/>
    </source>
</evidence>
<dbReference type="PANTHER" id="PTHR42770:SF18">
    <property type="entry name" value="ARGININE_AGMATINE ANTIPORTER"/>
    <property type="match status" value="1"/>
</dbReference>
<feature type="transmembrane region" description="Helical" evidence="9">
    <location>
        <begin position="353"/>
        <end position="376"/>
    </location>
</feature>
<evidence type="ECO:0000256" key="3">
    <source>
        <dbReference type="ARBA" id="ARBA00021069"/>
    </source>
</evidence>
<evidence type="ECO:0000313" key="10">
    <source>
        <dbReference type="EMBL" id="MET6991264.1"/>
    </source>
</evidence>
<gene>
    <name evidence="10" type="ORF">ABXZ36_11465</name>
</gene>
<name>A0ABV2SVS7_9FLAO</name>
<evidence type="ECO:0000313" key="11">
    <source>
        <dbReference type="Proteomes" id="UP001549799"/>
    </source>
</evidence>
<feature type="transmembrane region" description="Helical" evidence="9">
    <location>
        <begin position="44"/>
        <end position="68"/>
    </location>
</feature>
<feature type="transmembrane region" description="Helical" evidence="9">
    <location>
        <begin position="89"/>
        <end position="119"/>
    </location>
</feature>
<feature type="transmembrane region" description="Helical" evidence="9">
    <location>
        <begin position="412"/>
        <end position="430"/>
    </location>
</feature>
<evidence type="ECO:0000256" key="2">
    <source>
        <dbReference type="ARBA" id="ARBA00008220"/>
    </source>
</evidence>
<dbReference type="Proteomes" id="UP001549799">
    <property type="component" value="Unassembled WGS sequence"/>
</dbReference>
<feature type="transmembrane region" description="Helical" evidence="9">
    <location>
        <begin position="125"/>
        <end position="142"/>
    </location>
</feature>
<keyword evidence="11" id="KW-1185">Reference proteome</keyword>
<dbReference type="Gene3D" id="1.20.1740.10">
    <property type="entry name" value="Amino acid/polyamine transporter I"/>
    <property type="match status" value="1"/>
</dbReference>
<proteinExistence type="inferred from homology"/>
<reference evidence="10 11" key="1">
    <citation type="submission" date="2024-07" db="EMBL/GenBank/DDBJ databases">
        <title>The genome sequence of type strain Sediminicola arcticus GDMCC 1.2805.</title>
        <authorList>
            <person name="Liu Y."/>
        </authorList>
    </citation>
    <scope>NUCLEOTIDE SEQUENCE [LARGE SCALE GENOMIC DNA]</scope>
    <source>
        <strain evidence="10 11">GDMCC 1.2805</strain>
    </source>
</reference>
<organism evidence="10 11">
    <name type="scientific">Sediminicola arcticus</name>
    <dbReference type="NCBI Taxonomy" id="1574308"/>
    <lineage>
        <taxon>Bacteria</taxon>
        <taxon>Pseudomonadati</taxon>
        <taxon>Bacteroidota</taxon>
        <taxon>Flavobacteriia</taxon>
        <taxon>Flavobacteriales</taxon>
        <taxon>Flavobacteriaceae</taxon>
        <taxon>Sediminicola</taxon>
    </lineage>
</organism>
<feature type="transmembrane region" description="Helical" evidence="9">
    <location>
        <begin position="278"/>
        <end position="297"/>
    </location>
</feature>
<feature type="transmembrane region" description="Helical" evidence="9">
    <location>
        <begin position="388"/>
        <end position="406"/>
    </location>
</feature>
<feature type="transmembrane region" description="Helical" evidence="9">
    <location>
        <begin position="154"/>
        <end position="175"/>
    </location>
</feature>
<sequence length="438" mass="46789">MAKPVEIKKIGLWTSTSLVIGNMIGAGVFLMPAALASFGGISTIGWLFSAFGALLLARVFSKLSVLVANKSGGPYAFTKAAFGDFAGFLVAWGYWISVWTSNAAIAIAFVSALSVFFPILDQNPIIAVLVGLSAIWGLTALNSRGVRASGKMQLITTILKLSPLFIVILGGFFFFNPENFYPFNISGKSNFSAIAITATMTLYAFLGIESATVPSGNVKDPEKTIPKATMIGTIITTVVYLLGTVVVMGMIPANILSESPTPFADAMEIMSGEWGRDLVGAGAVIAAFGALNGWILVQGQVAMATAKDDLFPRIFKRENKHGAPVLGMVIGSFLTSVIMLLNFTDGLVEQFKFIVLLSTLCCLIPYLFSTAAYVLLVLQEKLALKNTVSVVSLGGMAFLFSLWAIFGAGEPAVFYGFILLMSGIPFYVLMKTRKKDKD</sequence>
<keyword evidence="5 9" id="KW-0812">Transmembrane</keyword>
<feature type="transmembrane region" description="Helical" evidence="9">
    <location>
        <begin position="190"/>
        <end position="208"/>
    </location>
</feature>
<accession>A0ABV2SVS7</accession>
<keyword evidence="4" id="KW-1003">Cell membrane</keyword>
<dbReference type="PANTHER" id="PTHR42770">
    <property type="entry name" value="AMINO ACID TRANSPORTER-RELATED"/>
    <property type="match status" value="1"/>
</dbReference>
<dbReference type="RefSeq" id="WP_354615763.1">
    <property type="nucleotide sequence ID" value="NZ_JBEXAE010000005.1"/>
</dbReference>
<evidence type="ECO:0000256" key="9">
    <source>
        <dbReference type="SAM" id="Phobius"/>
    </source>
</evidence>
<keyword evidence="6 9" id="KW-1133">Transmembrane helix</keyword>
<dbReference type="InterPro" id="IPR050367">
    <property type="entry name" value="APC_superfamily"/>
</dbReference>
<dbReference type="EMBL" id="JBEXAE010000005">
    <property type="protein sequence ID" value="MET6991264.1"/>
    <property type="molecule type" value="Genomic_DNA"/>
</dbReference>
<dbReference type="Pfam" id="PF13520">
    <property type="entry name" value="AA_permease_2"/>
    <property type="match status" value="1"/>
</dbReference>
<feature type="transmembrane region" description="Helical" evidence="9">
    <location>
        <begin position="229"/>
        <end position="251"/>
    </location>
</feature>
<evidence type="ECO:0000256" key="8">
    <source>
        <dbReference type="ARBA" id="ARBA00045636"/>
    </source>
</evidence>
<evidence type="ECO:0000256" key="5">
    <source>
        <dbReference type="ARBA" id="ARBA00022692"/>
    </source>
</evidence>
<dbReference type="InterPro" id="IPR002293">
    <property type="entry name" value="AA/rel_permease1"/>
</dbReference>
<keyword evidence="7 9" id="KW-0472">Membrane</keyword>
<comment type="function">
    <text evidence="8">Major component of the acid-resistance (AR) system allowing enteric pathogens to survive the acidic environment in the stomach. Exchanges extracellular arginine for its intracellular decarboxylation product agmatine (Agm) thereby expelling intracellular protons. Probably undergoes several conformational states in order to translocate the substrate across the membrane; keeps the substrate accessible to only 1 side of the membrane at a time by opening and closing 3 membrane-internal gates.</text>
</comment>